<sequence>MVLGLGLALLVPCAGAQDAVATDGDKYKVVLENPCVRVLDYRDQPGERTHQHHHPAFVLYALGPFERTLTLPDGKVLRRSFKAGDVMWSDAQTHIGENMGTTPTHVLIVELKDAPAADTGACAGR</sequence>
<evidence type="ECO:0000313" key="2">
    <source>
        <dbReference type="Proteomes" id="UP000194440"/>
    </source>
</evidence>
<keyword evidence="2" id="KW-1185">Reference proteome</keyword>
<dbReference type="KEGG" id="acip:CBP36_10260"/>
<reference evidence="1" key="1">
    <citation type="submission" date="2017-05" db="EMBL/GenBank/DDBJ databases">
        <title>Polyphasic characterization of four soil-derived phenanthrene-degrading Acidovorax strains and proposal of Acidovorax phenanthrenivorans sp. nov.</title>
        <authorList>
            <person name="Singleton D."/>
            <person name="Lee J."/>
            <person name="Dickey A.N."/>
            <person name="Stroud A."/>
            <person name="Scholl E.H."/>
            <person name="Wright F.A."/>
            <person name="Aitken M.D."/>
        </authorList>
    </citation>
    <scope>NUCLEOTIDE SEQUENCE</scope>
    <source>
        <strain evidence="1">P4</strain>
    </source>
</reference>
<dbReference type="EMBL" id="CP021366">
    <property type="protein sequence ID" value="ART60863.1"/>
    <property type="molecule type" value="Genomic_DNA"/>
</dbReference>
<accession>A0A240TX02</accession>
<dbReference type="InterPro" id="IPR014710">
    <property type="entry name" value="RmlC-like_jellyroll"/>
</dbReference>
<name>A0A240UIG6_9BURK</name>
<dbReference type="SUPFAM" id="SSF51182">
    <property type="entry name" value="RmlC-like cupins"/>
    <property type="match status" value="1"/>
</dbReference>
<organism evidence="1 2">
    <name type="scientific">Acidovorax carolinensis</name>
    <dbReference type="NCBI Taxonomy" id="553814"/>
    <lineage>
        <taxon>Bacteria</taxon>
        <taxon>Pseudomonadati</taxon>
        <taxon>Pseudomonadota</taxon>
        <taxon>Betaproteobacteria</taxon>
        <taxon>Burkholderiales</taxon>
        <taxon>Comamonadaceae</taxon>
        <taxon>Acidovorax</taxon>
    </lineage>
</organism>
<dbReference type="InterPro" id="IPR011051">
    <property type="entry name" value="RmlC_Cupin_sf"/>
</dbReference>
<dbReference type="KEGG" id="acid:CBP33_10325"/>
<dbReference type="Gene3D" id="2.60.120.10">
    <property type="entry name" value="Jelly Rolls"/>
    <property type="match status" value="1"/>
</dbReference>
<accession>A0A240UIG6</accession>
<dbReference type="Proteomes" id="UP000194440">
    <property type="component" value="Chromosome"/>
</dbReference>
<dbReference type="KEGG" id="acis:CBP35_08665"/>
<protein>
    <submittedName>
        <fullName evidence="1">Cytoplasmic protein</fullName>
    </submittedName>
</protein>
<evidence type="ECO:0000313" key="1">
    <source>
        <dbReference type="EMBL" id="ART60863.1"/>
    </source>
</evidence>
<dbReference type="OrthoDB" id="9800684at2"/>
<proteinExistence type="predicted"/>
<gene>
    <name evidence="1" type="ORF">CBP36_10260</name>
</gene>
<dbReference type="AlphaFoldDB" id="A0A240UIG6"/>